<feature type="transmembrane region" description="Helical" evidence="8">
    <location>
        <begin position="171"/>
        <end position="192"/>
    </location>
</feature>
<dbReference type="InterPro" id="IPR020846">
    <property type="entry name" value="MFS_dom"/>
</dbReference>
<dbReference type="SUPFAM" id="SSF103473">
    <property type="entry name" value="MFS general substrate transporter"/>
    <property type="match status" value="1"/>
</dbReference>
<feature type="transmembrane region" description="Helical" evidence="8">
    <location>
        <begin position="399"/>
        <end position="422"/>
    </location>
</feature>
<evidence type="ECO:0000256" key="3">
    <source>
        <dbReference type="ARBA" id="ARBA00022475"/>
    </source>
</evidence>
<organism evidence="10 11">
    <name type="scientific">Thermalbibacter longus</name>
    <dbReference type="NCBI Taxonomy" id="2951981"/>
    <lineage>
        <taxon>Bacteria</taxon>
        <taxon>Pseudomonadati</taxon>
        <taxon>Thermomicrobiota</taxon>
        <taxon>Thermomicrobia</taxon>
        <taxon>Thermomicrobiales</taxon>
        <taxon>Thermomicrobiaceae</taxon>
        <taxon>Thermalbibacter</taxon>
    </lineage>
</organism>
<dbReference type="Pfam" id="PF07690">
    <property type="entry name" value="MFS_1"/>
    <property type="match status" value="1"/>
</dbReference>
<comment type="caution">
    <text evidence="10">The sequence shown here is derived from an EMBL/GenBank/DDBJ whole genome shotgun (WGS) entry which is preliminary data.</text>
</comment>
<feature type="transmembrane region" description="Helical" evidence="8">
    <location>
        <begin position="494"/>
        <end position="516"/>
    </location>
</feature>
<dbReference type="InterPro" id="IPR004638">
    <property type="entry name" value="EmrB-like"/>
</dbReference>
<dbReference type="GO" id="GO:0022857">
    <property type="term" value="F:transmembrane transporter activity"/>
    <property type="evidence" value="ECO:0007669"/>
    <property type="project" value="InterPro"/>
</dbReference>
<evidence type="ECO:0000313" key="11">
    <source>
        <dbReference type="Proteomes" id="UP001165306"/>
    </source>
</evidence>
<feature type="compositionally biased region" description="Low complexity" evidence="7">
    <location>
        <begin position="544"/>
        <end position="559"/>
    </location>
</feature>
<evidence type="ECO:0000256" key="1">
    <source>
        <dbReference type="ARBA" id="ARBA00004651"/>
    </source>
</evidence>
<feature type="region of interest" description="Disordered" evidence="7">
    <location>
        <begin position="535"/>
        <end position="559"/>
    </location>
</feature>
<evidence type="ECO:0000313" key="10">
    <source>
        <dbReference type="EMBL" id="MCM8749657.1"/>
    </source>
</evidence>
<dbReference type="Proteomes" id="UP001165306">
    <property type="component" value="Unassembled WGS sequence"/>
</dbReference>
<dbReference type="AlphaFoldDB" id="A0AA42BAF7"/>
<feature type="transmembrane region" description="Helical" evidence="8">
    <location>
        <begin position="141"/>
        <end position="159"/>
    </location>
</feature>
<dbReference type="PROSITE" id="PS50850">
    <property type="entry name" value="MFS"/>
    <property type="match status" value="1"/>
</dbReference>
<dbReference type="CDD" id="cd17502">
    <property type="entry name" value="MFS_Azr1_MDR_like"/>
    <property type="match status" value="1"/>
</dbReference>
<evidence type="ECO:0000256" key="6">
    <source>
        <dbReference type="ARBA" id="ARBA00023136"/>
    </source>
</evidence>
<dbReference type="Gene3D" id="1.20.1720.10">
    <property type="entry name" value="Multidrug resistance protein D"/>
    <property type="match status" value="1"/>
</dbReference>
<keyword evidence="4 8" id="KW-0812">Transmembrane</keyword>
<dbReference type="FunFam" id="1.20.1720.10:FF:000004">
    <property type="entry name" value="EmrB/QacA family drug resistance transporter"/>
    <property type="match status" value="1"/>
</dbReference>
<feature type="transmembrane region" description="Helical" evidence="8">
    <location>
        <begin position="337"/>
        <end position="357"/>
    </location>
</feature>
<feature type="transmembrane region" description="Helical" evidence="8">
    <location>
        <begin position="308"/>
        <end position="330"/>
    </location>
</feature>
<dbReference type="InterPro" id="IPR011701">
    <property type="entry name" value="MFS"/>
</dbReference>
<feature type="transmembrane region" description="Helical" evidence="8">
    <location>
        <begin position="83"/>
        <end position="102"/>
    </location>
</feature>
<protein>
    <submittedName>
        <fullName evidence="10">MFS transporter</fullName>
    </submittedName>
</protein>
<feature type="transmembrane region" description="Helical" evidence="8">
    <location>
        <begin position="232"/>
        <end position="252"/>
    </location>
</feature>
<dbReference type="RefSeq" id="WP_284057441.1">
    <property type="nucleotide sequence ID" value="NZ_JAMSLR010000007.1"/>
</dbReference>
<dbReference type="GO" id="GO:0005886">
    <property type="term" value="C:plasma membrane"/>
    <property type="evidence" value="ECO:0007669"/>
    <property type="project" value="UniProtKB-SubCell"/>
</dbReference>
<dbReference type="PANTHER" id="PTHR23501">
    <property type="entry name" value="MAJOR FACILITATOR SUPERFAMILY"/>
    <property type="match status" value="1"/>
</dbReference>
<comment type="subcellular location">
    <subcellularLocation>
        <location evidence="1">Cell membrane</location>
        <topology evidence="1">Multi-pass membrane protein</topology>
    </subcellularLocation>
</comment>
<keyword evidence="6 8" id="KW-0472">Membrane</keyword>
<feature type="transmembrane region" description="Helical" evidence="8">
    <location>
        <begin position="53"/>
        <end position="71"/>
    </location>
</feature>
<reference evidence="10" key="1">
    <citation type="submission" date="2022-06" db="EMBL/GenBank/DDBJ databases">
        <title>CFH 74404 Thermomicrobiaceae sp.</title>
        <authorList>
            <person name="Ming H."/>
            <person name="Li W.-J."/>
            <person name="Zhao Z."/>
        </authorList>
    </citation>
    <scope>NUCLEOTIDE SEQUENCE</scope>
    <source>
        <strain evidence="10">CFH 74404</strain>
    </source>
</reference>
<dbReference type="Gene3D" id="1.20.1250.20">
    <property type="entry name" value="MFS general substrate transporter like domains"/>
    <property type="match status" value="1"/>
</dbReference>
<evidence type="ECO:0000256" key="8">
    <source>
        <dbReference type="SAM" id="Phobius"/>
    </source>
</evidence>
<gene>
    <name evidence="10" type="ORF">NET02_10895</name>
</gene>
<sequence length="559" mass="59151">MTSESYLNPVSRRRVWLVLAGVLLGMLLAALDQTVVGTAMPRIIAELRGLEHYAWVFTAYMLASTVTVPIYGKLSDIYGRRRFFLLGMGIFLLGSALSGLSQTMTQLIVFRAVQGLGAGALFPIALAIVGDLLPPAERGKWQGVFAAVWGLTAIVGPTMGGWITDHWGWRWAFYVNMPVGAVALLAAGLTIPGRLSRRPHTIDYLGAATLIAGTVPLLLALSWAGIEYPWRSLQIVGLLALAAALLVSFVLVELRAAEPVVNPRLFLSRIYTLSVMAGFFMAVGMFGTILYLPLFIQGVLGHTATSSGAVLTPMMLGFVASSVIGGQLMARTGRYKVLAIGSVALAAVGMLLLSRMTPQTTSGEVVRNMVVTGLGIGTTMSLFTIVVQNAFPMQVLGEVTAGLVFFRSIGGTLGAAILGSVLTNRFTSAFATNLPEPVRQRLTPEQLGLLRDPQALVSVEALARLREAFGQLGPAGLQLVDQVLLALRLSLSSAITELFTVGAIFLGLALLVTAAIPEIPLRQARGAAVTSAMAGEAEVPSSEPVGRGQVRPPGGSWDD</sequence>
<dbReference type="EMBL" id="JAMSLR010000007">
    <property type="protein sequence ID" value="MCM8749657.1"/>
    <property type="molecule type" value="Genomic_DNA"/>
</dbReference>
<evidence type="ECO:0000256" key="4">
    <source>
        <dbReference type="ARBA" id="ARBA00022692"/>
    </source>
</evidence>
<feature type="domain" description="Major facilitator superfamily (MFS) profile" evidence="9">
    <location>
        <begin position="18"/>
        <end position="520"/>
    </location>
</feature>
<dbReference type="InterPro" id="IPR036259">
    <property type="entry name" value="MFS_trans_sf"/>
</dbReference>
<proteinExistence type="predicted"/>
<feature type="transmembrane region" description="Helical" evidence="8">
    <location>
        <begin position="273"/>
        <end position="296"/>
    </location>
</feature>
<evidence type="ECO:0000256" key="7">
    <source>
        <dbReference type="SAM" id="MobiDB-lite"/>
    </source>
</evidence>
<dbReference type="PANTHER" id="PTHR23501:SF197">
    <property type="entry name" value="COMD"/>
    <property type="match status" value="1"/>
</dbReference>
<feature type="transmembrane region" description="Helical" evidence="8">
    <location>
        <begin position="108"/>
        <end position="129"/>
    </location>
</feature>
<evidence type="ECO:0000256" key="5">
    <source>
        <dbReference type="ARBA" id="ARBA00022989"/>
    </source>
</evidence>
<name>A0AA42BAF7_9BACT</name>
<feature type="transmembrane region" description="Helical" evidence="8">
    <location>
        <begin position="204"/>
        <end position="226"/>
    </location>
</feature>
<keyword evidence="2" id="KW-0813">Transport</keyword>
<evidence type="ECO:0000259" key="9">
    <source>
        <dbReference type="PROSITE" id="PS50850"/>
    </source>
</evidence>
<keyword evidence="11" id="KW-1185">Reference proteome</keyword>
<feature type="transmembrane region" description="Helical" evidence="8">
    <location>
        <begin position="369"/>
        <end position="387"/>
    </location>
</feature>
<dbReference type="NCBIfam" id="TIGR00711">
    <property type="entry name" value="efflux_EmrB"/>
    <property type="match status" value="1"/>
</dbReference>
<evidence type="ECO:0000256" key="2">
    <source>
        <dbReference type="ARBA" id="ARBA00022448"/>
    </source>
</evidence>
<keyword evidence="5 8" id="KW-1133">Transmembrane helix</keyword>
<keyword evidence="3" id="KW-1003">Cell membrane</keyword>
<accession>A0AA42BAF7</accession>